<reference evidence="8 9" key="1">
    <citation type="submission" date="2018-01" db="EMBL/GenBank/DDBJ databases">
        <title>Complete genome sequence of Salinigranum rubrum GX10T, an extremely halophilic archaeon isolated from a marine solar saltern.</title>
        <authorList>
            <person name="Han S."/>
        </authorList>
    </citation>
    <scope>NUCLEOTIDE SEQUENCE [LARGE SCALE GENOMIC DNA]</scope>
    <source>
        <strain evidence="8 9">GX10</strain>
    </source>
</reference>
<dbReference type="InterPro" id="IPR029510">
    <property type="entry name" value="Ald_DH_CS_GLU"/>
</dbReference>
<organism evidence="8 9">
    <name type="scientific">Salinigranum rubrum</name>
    <dbReference type="NCBI Taxonomy" id="755307"/>
    <lineage>
        <taxon>Archaea</taxon>
        <taxon>Methanobacteriati</taxon>
        <taxon>Methanobacteriota</taxon>
        <taxon>Stenosarchaea group</taxon>
        <taxon>Halobacteria</taxon>
        <taxon>Halobacteriales</taxon>
        <taxon>Haloferacaceae</taxon>
        <taxon>Salinigranum</taxon>
    </lineage>
</organism>
<comment type="similarity">
    <text evidence="1 5">Belongs to the aldehyde dehydrogenase family.</text>
</comment>
<evidence type="ECO:0000256" key="1">
    <source>
        <dbReference type="ARBA" id="ARBA00009986"/>
    </source>
</evidence>
<dbReference type="InterPro" id="IPR016163">
    <property type="entry name" value="Ald_DH_C"/>
</dbReference>
<keyword evidence="9" id="KW-1185">Reference proteome</keyword>
<gene>
    <name evidence="8" type="ORF">C2R22_01250</name>
</gene>
<evidence type="ECO:0000256" key="2">
    <source>
        <dbReference type="ARBA" id="ARBA00011881"/>
    </source>
</evidence>
<evidence type="ECO:0000259" key="7">
    <source>
        <dbReference type="Pfam" id="PF00171"/>
    </source>
</evidence>
<dbReference type="InterPro" id="IPR016162">
    <property type="entry name" value="Ald_DH_N"/>
</dbReference>
<dbReference type="PANTHER" id="PTHR11699">
    <property type="entry name" value="ALDEHYDE DEHYDROGENASE-RELATED"/>
    <property type="match status" value="1"/>
</dbReference>
<evidence type="ECO:0000256" key="3">
    <source>
        <dbReference type="ARBA" id="ARBA00023002"/>
    </source>
</evidence>
<dbReference type="FunFam" id="3.40.605.10:FF:000007">
    <property type="entry name" value="NAD/NADP-dependent betaine aldehyde dehydrogenase"/>
    <property type="match status" value="1"/>
</dbReference>
<evidence type="ECO:0000313" key="9">
    <source>
        <dbReference type="Proteomes" id="UP000236584"/>
    </source>
</evidence>
<accession>A0A2I8VEU3</accession>
<comment type="subunit">
    <text evidence="2">Homotetramer.</text>
</comment>
<evidence type="ECO:0000313" key="8">
    <source>
        <dbReference type="EMBL" id="AUV80450.1"/>
    </source>
</evidence>
<evidence type="ECO:0000256" key="5">
    <source>
        <dbReference type="RuleBase" id="RU003345"/>
    </source>
</evidence>
<dbReference type="OrthoDB" id="6342at2157"/>
<dbReference type="FunFam" id="3.40.309.10:FF:000001">
    <property type="entry name" value="Mitochondrial aldehyde dehydrogenase 2"/>
    <property type="match status" value="1"/>
</dbReference>
<evidence type="ECO:0000256" key="6">
    <source>
        <dbReference type="SAM" id="MobiDB-lite"/>
    </source>
</evidence>
<dbReference type="EMBL" id="CP026309">
    <property type="protein sequence ID" value="AUV80450.1"/>
    <property type="molecule type" value="Genomic_DNA"/>
</dbReference>
<name>A0A2I8VEU3_9EURY</name>
<dbReference type="RefSeq" id="WP_103423958.1">
    <property type="nucleotide sequence ID" value="NZ_CP026309.1"/>
</dbReference>
<sequence length="481" mass="50554">MAHENYIAGEWRPSETGNTTESRNPADTSEVVGEIAESNESDATAAIDAAVEAQEAWASTPGPERGAILRKTGSLLAERKEEVTETLVREEGKTWSEASGEVQRAIDIFHYYAGKAADMGGEVKQSSSPDTSLYVRKEPVGAVSVITPWNYPIAIPAWKIAPALATGNTVAFKPATTTGITAVRLVECFEDAGLPGGVLNMVTGPGSAVGNTLASDDRVDGVSFTGSATVGDIVYQNAAENQTRTLLEMGGKNPTVVCSDADLDESVDIVASGAFGVTGQACTACSRAIVHEDVYDEFVERLTDRAASIEVGPGIDDPGMGPQNSEGELSGTLEYIETGVDEGATLETGGGRPDGDGLDDGYFVEPTVFSDVESDMTIAQEEIFGPVVAVIPVSGFDEAVEVANGVEQGLSASVVTNDLNKAHRFVDEVDAGVVKTNEKTTGLELHVPFGGMKASSSETYREQGDEGLAFYTISKTVYMNY</sequence>
<proteinExistence type="inferred from homology"/>
<dbReference type="GO" id="GO:0016620">
    <property type="term" value="F:oxidoreductase activity, acting on the aldehyde or oxo group of donors, NAD or NADP as acceptor"/>
    <property type="evidence" value="ECO:0007669"/>
    <property type="project" value="InterPro"/>
</dbReference>
<dbReference type="GeneID" id="35590673"/>
<feature type="region of interest" description="Disordered" evidence="6">
    <location>
        <begin position="1"/>
        <end position="30"/>
    </location>
</feature>
<dbReference type="Gene3D" id="3.40.605.10">
    <property type="entry name" value="Aldehyde Dehydrogenase, Chain A, domain 1"/>
    <property type="match status" value="1"/>
</dbReference>
<protein>
    <submittedName>
        <fullName evidence="8">Aldehyde dehydrogenase family protein</fullName>
    </submittedName>
</protein>
<dbReference type="Pfam" id="PF00171">
    <property type="entry name" value="Aldedh"/>
    <property type="match status" value="1"/>
</dbReference>
<dbReference type="InterPro" id="IPR015590">
    <property type="entry name" value="Aldehyde_DH_dom"/>
</dbReference>
<dbReference type="InterPro" id="IPR016161">
    <property type="entry name" value="Ald_DH/histidinol_DH"/>
</dbReference>
<feature type="domain" description="Aldehyde dehydrogenase" evidence="7">
    <location>
        <begin position="11"/>
        <end position="477"/>
    </location>
</feature>
<dbReference type="SUPFAM" id="SSF53720">
    <property type="entry name" value="ALDH-like"/>
    <property type="match status" value="1"/>
</dbReference>
<feature type="compositionally biased region" description="Polar residues" evidence="6">
    <location>
        <begin position="15"/>
        <end position="27"/>
    </location>
</feature>
<evidence type="ECO:0000256" key="4">
    <source>
        <dbReference type="PROSITE-ProRule" id="PRU10007"/>
    </source>
</evidence>
<dbReference type="Proteomes" id="UP000236584">
    <property type="component" value="Chromosome"/>
</dbReference>
<feature type="active site" evidence="4">
    <location>
        <position position="248"/>
    </location>
</feature>
<keyword evidence="3 5" id="KW-0560">Oxidoreductase</keyword>
<dbReference type="PROSITE" id="PS00687">
    <property type="entry name" value="ALDEHYDE_DEHYDR_GLU"/>
    <property type="match status" value="1"/>
</dbReference>
<dbReference type="KEGG" id="srub:C2R22_01250"/>
<dbReference type="AlphaFoldDB" id="A0A2I8VEU3"/>
<dbReference type="Gene3D" id="3.40.309.10">
    <property type="entry name" value="Aldehyde Dehydrogenase, Chain A, domain 2"/>
    <property type="match status" value="1"/>
</dbReference>